<evidence type="ECO:0000313" key="3">
    <source>
        <dbReference type="Proteomes" id="UP001495910"/>
    </source>
</evidence>
<reference evidence="2 3" key="1">
    <citation type="submission" date="2024-02" db="EMBL/GenBank/DDBJ databases">
        <title>Draft genome sequence of Collimonas sp. strain H4R21, an effective mineral-weathering bacterial strain isolated from the beech rhizosphere.</title>
        <authorList>
            <person name="Morin E."/>
            <person name="Uroz S."/>
            <person name="Leveau J.H.J."/>
            <person name="Kumar R."/>
            <person name="Rey M.W."/>
            <person name="Pham J."/>
        </authorList>
    </citation>
    <scope>NUCLEOTIDE SEQUENCE [LARGE SCALE GENOMIC DNA]</scope>
    <source>
        <strain evidence="2 3">H4R21</strain>
    </source>
</reference>
<keyword evidence="1" id="KW-0812">Transmembrane</keyword>
<feature type="transmembrane region" description="Helical" evidence="1">
    <location>
        <begin position="7"/>
        <end position="30"/>
    </location>
</feature>
<evidence type="ECO:0000256" key="1">
    <source>
        <dbReference type="SAM" id="Phobius"/>
    </source>
</evidence>
<dbReference type="EMBL" id="JBANDC010000008">
    <property type="protein sequence ID" value="MEM4988328.1"/>
    <property type="molecule type" value="Genomic_DNA"/>
</dbReference>
<keyword evidence="1" id="KW-1133">Transmembrane helix</keyword>
<protein>
    <submittedName>
        <fullName evidence="2">Uncharacterized protein</fullName>
    </submittedName>
</protein>
<gene>
    <name evidence="2" type="ORF">V8G57_13105</name>
</gene>
<evidence type="ECO:0000313" key="2">
    <source>
        <dbReference type="EMBL" id="MEM4988328.1"/>
    </source>
</evidence>
<feature type="transmembrane region" description="Helical" evidence="1">
    <location>
        <begin position="75"/>
        <end position="93"/>
    </location>
</feature>
<name>A0ABU9PWD3_9BURK</name>
<feature type="transmembrane region" description="Helical" evidence="1">
    <location>
        <begin position="42"/>
        <end position="63"/>
    </location>
</feature>
<keyword evidence="3" id="KW-1185">Reference proteome</keyword>
<comment type="caution">
    <text evidence="2">The sequence shown here is derived from an EMBL/GenBank/DDBJ whole genome shotgun (WGS) entry which is preliminary data.</text>
</comment>
<organism evidence="2 3">
    <name type="scientific">Collimonas rhizosphaerae</name>
    <dbReference type="NCBI Taxonomy" id="3126357"/>
    <lineage>
        <taxon>Bacteria</taxon>
        <taxon>Pseudomonadati</taxon>
        <taxon>Pseudomonadota</taxon>
        <taxon>Betaproteobacteria</taxon>
        <taxon>Burkholderiales</taxon>
        <taxon>Oxalobacteraceae</taxon>
        <taxon>Collimonas</taxon>
    </lineage>
</organism>
<proteinExistence type="predicted"/>
<dbReference type="Proteomes" id="UP001495910">
    <property type="component" value="Unassembled WGS sequence"/>
</dbReference>
<sequence>MRLSKRFFVCAVNSLQVLMAVFYCIFAIFFDRYEMRNVGVGVTYAAYLILSVVICQIANVVFWGAVRKRPSEVRFLRNIALVSLFVSIVFVWLGQRYSYWGSTHIGYFTVADNNSY</sequence>
<accession>A0ABU9PWD3</accession>
<dbReference type="RefSeq" id="WP_342829773.1">
    <property type="nucleotide sequence ID" value="NZ_JBANDC010000008.1"/>
</dbReference>
<keyword evidence="1" id="KW-0472">Membrane</keyword>